<proteinExistence type="predicted"/>
<evidence type="ECO:0000313" key="2">
    <source>
        <dbReference type="EMBL" id="CAL1131675.1"/>
    </source>
</evidence>
<accession>A0A9P1BS56</accession>
<reference evidence="2" key="2">
    <citation type="submission" date="2024-04" db="EMBL/GenBank/DDBJ databases">
        <authorList>
            <person name="Chen Y."/>
            <person name="Shah S."/>
            <person name="Dougan E. K."/>
            <person name="Thang M."/>
            <person name="Chan C."/>
        </authorList>
    </citation>
    <scope>NUCLEOTIDE SEQUENCE [LARGE SCALE GENOMIC DNA]</scope>
</reference>
<protein>
    <submittedName>
        <fullName evidence="1">Uncharacterized protein</fullName>
    </submittedName>
</protein>
<sequence>MRPIYDIRLKNTFLEFRPVDVSNGQCFRKTLSCPCLLFGVTPKSEAVESTDSSEFLPEVASTVSTDSDVPIAVKGENQKGVEEKCQTAPLESGRKPGKALQDVRSDPRKNCISKAVLAMQMQVNKQLMEANHCSKPDIFTLVRTQIHRMNAVNLSTAMHRIARLGDPQGQKGWSTLGALLNAIEKRTWQELENHDGAMPARCATIIAWSCAKLQVFRPDLFATLIQVVGLGLGTCKEFEVTNLLWACAQLVKHLASAEDATHDLKQKKHSQRCIAQPLRALLNSVETYLQGRLHEVKGQILVSALVSVATLSSLETLSLTTLFHSLCNALVLKRKELSFNDKTQVGVAGRIMRLHDQQVVQAVTQSLSEKCPELAACFRI</sequence>
<dbReference type="EMBL" id="CAMXCT030000402">
    <property type="protein sequence ID" value="CAL4765612.1"/>
    <property type="molecule type" value="Genomic_DNA"/>
</dbReference>
<dbReference type="Proteomes" id="UP001152797">
    <property type="component" value="Unassembled WGS sequence"/>
</dbReference>
<gene>
    <name evidence="1" type="ORF">C1SCF055_LOCUS6363</name>
</gene>
<comment type="caution">
    <text evidence="1">The sequence shown here is derived from an EMBL/GenBank/DDBJ whole genome shotgun (WGS) entry which is preliminary data.</text>
</comment>
<dbReference type="AlphaFoldDB" id="A0A9P1BS56"/>
<evidence type="ECO:0000313" key="1">
    <source>
        <dbReference type="EMBL" id="CAI3978300.1"/>
    </source>
</evidence>
<evidence type="ECO:0000313" key="3">
    <source>
        <dbReference type="Proteomes" id="UP001152797"/>
    </source>
</evidence>
<dbReference type="EMBL" id="CAMXCT010000402">
    <property type="protein sequence ID" value="CAI3978300.1"/>
    <property type="molecule type" value="Genomic_DNA"/>
</dbReference>
<organism evidence="1">
    <name type="scientific">Cladocopium goreaui</name>
    <dbReference type="NCBI Taxonomy" id="2562237"/>
    <lineage>
        <taxon>Eukaryota</taxon>
        <taxon>Sar</taxon>
        <taxon>Alveolata</taxon>
        <taxon>Dinophyceae</taxon>
        <taxon>Suessiales</taxon>
        <taxon>Symbiodiniaceae</taxon>
        <taxon>Cladocopium</taxon>
    </lineage>
</organism>
<keyword evidence="3" id="KW-1185">Reference proteome</keyword>
<name>A0A9P1BS56_9DINO</name>
<dbReference type="EMBL" id="CAMXCT020000402">
    <property type="protein sequence ID" value="CAL1131675.1"/>
    <property type="molecule type" value="Genomic_DNA"/>
</dbReference>
<reference evidence="1" key="1">
    <citation type="submission" date="2022-10" db="EMBL/GenBank/DDBJ databases">
        <authorList>
            <person name="Chen Y."/>
            <person name="Dougan E. K."/>
            <person name="Chan C."/>
            <person name="Rhodes N."/>
            <person name="Thang M."/>
        </authorList>
    </citation>
    <scope>NUCLEOTIDE SEQUENCE</scope>
</reference>